<protein>
    <submittedName>
        <fullName evidence="1">Uncharacterized protein</fullName>
    </submittedName>
</protein>
<gene>
    <name evidence="1" type="primary">ORF19501</name>
</gene>
<proteinExistence type="predicted"/>
<reference evidence="1" key="1">
    <citation type="submission" date="2014-12" db="EMBL/GenBank/DDBJ databases">
        <title>Insight into the proteome of Arion vulgaris.</title>
        <authorList>
            <person name="Aradska J."/>
            <person name="Bulat T."/>
            <person name="Smidak R."/>
            <person name="Sarate P."/>
            <person name="Gangsoo J."/>
            <person name="Sialana F."/>
            <person name="Bilban M."/>
            <person name="Lubec G."/>
        </authorList>
    </citation>
    <scope>NUCLEOTIDE SEQUENCE</scope>
    <source>
        <tissue evidence="1">Skin</tissue>
    </source>
</reference>
<dbReference type="AlphaFoldDB" id="A0A0B6YAJ4"/>
<dbReference type="EMBL" id="HACG01006359">
    <property type="protein sequence ID" value="CEK53224.1"/>
    <property type="molecule type" value="Transcribed_RNA"/>
</dbReference>
<organism evidence="1">
    <name type="scientific">Arion vulgaris</name>
    <dbReference type="NCBI Taxonomy" id="1028688"/>
    <lineage>
        <taxon>Eukaryota</taxon>
        <taxon>Metazoa</taxon>
        <taxon>Spiralia</taxon>
        <taxon>Lophotrochozoa</taxon>
        <taxon>Mollusca</taxon>
        <taxon>Gastropoda</taxon>
        <taxon>Heterobranchia</taxon>
        <taxon>Euthyneura</taxon>
        <taxon>Panpulmonata</taxon>
        <taxon>Eupulmonata</taxon>
        <taxon>Stylommatophora</taxon>
        <taxon>Helicina</taxon>
        <taxon>Arionoidea</taxon>
        <taxon>Arionidae</taxon>
        <taxon>Arion</taxon>
    </lineage>
</organism>
<accession>A0A0B6YAJ4</accession>
<evidence type="ECO:0000313" key="1">
    <source>
        <dbReference type="EMBL" id="CEK53224.1"/>
    </source>
</evidence>
<name>A0A0B6YAJ4_9EUPU</name>
<feature type="non-terminal residue" evidence="1">
    <location>
        <position position="1"/>
    </location>
</feature>
<sequence length="49" mass="5480">WSMVAQSFCLLNAPVHLHNNPADKSNEKLLPLNLNTVHWCAVSSLSYTD</sequence>